<organism evidence="2 3">
    <name type="scientific">Austropuccinia psidii MF-1</name>
    <dbReference type="NCBI Taxonomy" id="1389203"/>
    <lineage>
        <taxon>Eukaryota</taxon>
        <taxon>Fungi</taxon>
        <taxon>Dikarya</taxon>
        <taxon>Basidiomycota</taxon>
        <taxon>Pucciniomycotina</taxon>
        <taxon>Pucciniomycetes</taxon>
        <taxon>Pucciniales</taxon>
        <taxon>Sphaerophragmiaceae</taxon>
        <taxon>Austropuccinia</taxon>
    </lineage>
</organism>
<dbReference type="EMBL" id="AVOT02050621">
    <property type="protein sequence ID" value="MBW0545661.1"/>
    <property type="molecule type" value="Genomic_DNA"/>
</dbReference>
<protein>
    <submittedName>
        <fullName evidence="2">Uncharacterized protein</fullName>
    </submittedName>
</protein>
<dbReference type="OrthoDB" id="5552562at2759"/>
<reference evidence="2" key="1">
    <citation type="submission" date="2021-03" db="EMBL/GenBank/DDBJ databases">
        <title>Draft genome sequence of rust myrtle Austropuccinia psidii MF-1, a brazilian biotype.</title>
        <authorList>
            <person name="Quecine M.C."/>
            <person name="Pachon D.M.R."/>
            <person name="Bonatelli M.L."/>
            <person name="Correr F.H."/>
            <person name="Franceschini L.M."/>
            <person name="Leite T.F."/>
            <person name="Margarido G.R.A."/>
            <person name="Almeida C.A."/>
            <person name="Ferrarezi J.A."/>
            <person name="Labate C.A."/>
        </authorList>
    </citation>
    <scope>NUCLEOTIDE SEQUENCE</scope>
    <source>
        <strain evidence="2">MF-1</strain>
    </source>
</reference>
<dbReference type="AlphaFoldDB" id="A0A9Q3FY79"/>
<feature type="compositionally biased region" description="Basic and acidic residues" evidence="1">
    <location>
        <begin position="92"/>
        <end position="106"/>
    </location>
</feature>
<accession>A0A9Q3FY79</accession>
<proteinExistence type="predicted"/>
<feature type="compositionally biased region" description="Basic and acidic residues" evidence="1">
    <location>
        <begin position="61"/>
        <end position="76"/>
    </location>
</feature>
<evidence type="ECO:0000313" key="2">
    <source>
        <dbReference type="EMBL" id="MBW0545661.1"/>
    </source>
</evidence>
<evidence type="ECO:0000313" key="3">
    <source>
        <dbReference type="Proteomes" id="UP000765509"/>
    </source>
</evidence>
<sequence length="164" mass="19097">MADLRIIVSRVRYWGERALIHHFRKGLASRILDQLPSHPSRIDSHQDLMDITLELDTRYHERQKEKNHFQEKKTENSKSVYSHAQNSSSSNQKKEKNSHFQNRDKPHSFLLNKDFKLMGSEEERRVKEGLCSYCGGKHSLEACFKMPQSQLAQQSGKFPSQGKA</sequence>
<evidence type="ECO:0000256" key="1">
    <source>
        <dbReference type="SAM" id="MobiDB-lite"/>
    </source>
</evidence>
<keyword evidence="3" id="KW-1185">Reference proteome</keyword>
<comment type="caution">
    <text evidence="2">The sequence shown here is derived from an EMBL/GenBank/DDBJ whole genome shotgun (WGS) entry which is preliminary data.</text>
</comment>
<gene>
    <name evidence="2" type="ORF">O181_085376</name>
</gene>
<name>A0A9Q3FY79_9BASI</name>
<dbReference type="Proteomes" id="UP000765509">
    <property type="component" value="Unassembled WGS sequence"/>
</dbReference>
<feature type="region of interest" description="Disordered" evidence="1">
    <location>
        <begin position="61"/>
        <end position="106"/>
    </location>
</feature>